<dbReference type="NCBIfam" id="NF003626">
    <property type="entry name" value="PRK05265.1-4"/>
    <property type="match status" value="1"/>
</dbReference>
<feature type="binding site" evidence="4">
    <location>
        <position position="12"/>
    </location>
    <ligand>
        <name>3-amino-2-oxopropyl phosphate</name>
        <dbReference type="ChEBI" id="CHEBI:57279"/>
    </ligand>
</feature>
<dbReference type="SUPFAM" id="SSF63892">
    <property type="entry name" value="Pyridoxine 5'-phosphate synthase"/>
    <property type="match status" value="1"/>
</dbReference>
<dbReference type="EMBL" id="NHNI01000002">
    <property type="protein sequence ID" value="OZY85009.1"/>
    <property type="molecule type" value="Genomic_DNA"/>
</dbReference>
<dbReference type="Pfam" id="PF03740">
    <property type="entry name" value="PdxJ"/>
    <property type="match status" value="1"/>
</dbReference>
<feature type="active site" description="Proton donor" evidence="4">
    <location>
        <position position="209"/>
    </location>
</feature>
<feature type="binding site" evidence="4">
    <location>
        <position position="116"/>
    </location>
    <ligand>
        <name>1-deoxy-D-xylulose 5-phosphate</name>
        <dbReference type="ChEBI" id="CHEBI:57792"/>
    </ligand>
</feature>
<keyword evidence="3 4" id="KW-0664">Pyridoxine biosynthesis</keyword>
<dbReference type="AlphaFoldDB" id="A0A266Q6Q2"/>
<comment type="catalytic activity">
    <reaction evidence="4">
        <text>3-amino-2-oxopropyl phosphate + 1-deoxy-D-xylulose 5-phosphate = pyridoxine 5'-phosphate + phosphate + 2 H2O + H(+)</text>
        <dbReference type="Rhea" id="RHEA:15265"/>
        <dbReference type="ChEBI" id="CHEBI:15377"/>
        <dbReference type="ChEBI" id="CHEBI:15378"/>
        <dbReference type="ChEBI" id="CHEBI:43474"/>
        <dbReference type="ChEBI" id="CHEBI:57279"/>
        <dbReference type="ChEBI" id="CHEBI:57792"/>
        <dbReference type="ChEBI" id="CHEBI:58589"/>
        <dbReference type="EC" id="2.6.99.2"/>
    </reaction>
</comment>
<dbReference type="GO" id="GO:0033856">
    <property type="term" value="F:pyridoxine 5'-phosphate synthase activity"/>
    <property type="evidence" value="ECO:0007669"/>
    <property type="project" value="UniProtKB-UniRule"/>
</dbReference>
<feature type="binding site" evidence="4">
    <location>
        <position position="210"/>
    </location>
    <ligand>
        <name>3-amino-2-oxopropyl phosphate</name>
        <dbReference type="ChEBI" id="CHEBI:57279"/>
    </ligand>
</feature>
<feature type="binding site" evidence="4">
    <location>
        <position position="23"/>
    </location>
    <ligand>
        <name>3-amino-2-oxopropyl phosphate</name>
        <dbReference type="ChEBI" id="CHEBI:57279"/>
    </ligand>
</feature>
<dbReference type="Gene3D" id="3.20.20.70">
    <property type="entry name" value="Aldolase class I"/>
    <property type="match status" value="1"/>
</dbReference>
<dbReference type="InterPro" id="IPR013785">
    <property type="entry name" value="Aldolase_TIM"/>
</dbReference>
<dbReference type="RefSeq" id="WP_094985952.1">
    <property type="nucleotide sequence ID" value="NZ_NHNI01000002.1"/>
</dbReference>
<sequence>MKTSNDTALSVNLNKIALIRNSRPGNYPDVVAHGETCINAGADGLTVHPRPDQRHIRPHDVYELSELVKNYRGIEFNIEGNPYAESLGNFPGFIKLVSDVMPDQCTLVPDANDQLTSDHGFDLTVASKKLTPLIKQLQDQGIRVCLFMDPDIEQISLAKEIGADRIELYTGPYADAFKTPGQPFDELFARYMNAALHAQSIGIGVNAGHDLNLHNLAHFRQIPALLEVSIGHALTVDAIAMGFPAAVKAYKSLCTTHH</sequence>
<dbReference type="NCBIfam" id="NF003625">
    <property type="entry name" value="PRK05265.1-3"/>
    <property type="match status" value="1"/>
</dbReference>
<comment type="pathway">
    <text evidence="4">Cofactor biosynthesis; pyridoxine 5'-phosphate biosynthesis; pyridoxine 5'-phosphate from D-erythrose 4-phosphate: step 5/5.</text>
</comment>
<gene>
    <name evidence="4" type="primary">pdxJ</name>
    <name evidence="6" type="ORF">CBP51_17795</name>
</gene>
<protein>
    <recommendedName>
        <fullName evidence="4 5">Pyridoxine 5'-phosphate synthase</fullName>
        <shortName evidence="4">PNP synthase</shortName>
        <ecNumber evidence="4 5">2.6.99.2</ecNumber>
    </recommendedName>
</protein>
<comment type="similarity">
    <text evidence="4">Belongs to the PNP synthase family.</text>
</comment>
<feature type="binding site" evidence="4">
    <location>
        <position position="55"/>
    </location>
    <ligand>
        <name>1-deoxy-D-xylulose 5-phosphate</name>
        <dbReference type="ChEBI" id="CHEBI:57792"/>
    </ligand>
</feature>
<comment type="subcellular location">
    <subcellularLocation>
        <location evidence="4">Cytoplasm</location>
    </subcellularLocation>
</comment>
<proteinExistence type="inferred from homology"/>
<dbReference type="STRING" id="1209072.GCA_000766945_00791"/>
<feature type="site" description="Transition state stabilizer" evidence="4">
    <location>
        <position position="167"/>
    </location>
</feature>
<reference evidence="7" key="1">
    <citation type="submission" date="2017-05" db="EMBL/GenBank/DDBJ databases">
        <authorList>
            <person name="Barney B.M."/>
        </authorList>
    </citation>
    <scope>NUCLEOTIDE SEQUENCE [LARGE SCALE GENOMIC DNA]</scope>
    <source>
        <strain evidence="7">PSBB022</strain>
    </source>
</reference>
<keyword evidence="1 4" id="KW-0963">Cytoplasm</keyword>
<comment type="caution">
    <text evidence="4">Lacks conserved residue(s) required for the propagation of feature annotation.</text>
</comment>
<comment type="caution">
    <text evidence="6">The sequence shown here is derived from an EMBL/GenBank/DDBJ whole genome shotgun (WGS) entry which is preliminary data.</text>
</comment>
<dbReference type="InterPro" id="IPR004569">
    <property type="entry name" value="PyrdxlP_synth_PdxJ"/>
</dbReference>
<feature type="binding site" evidence="4">
    <location>
        <position position="50"/>
    </location>
    <ligand>
        <name>1-deoxy-D-xylulose 5-phosphate</name>
        <dbReference type="ChEBI" id="CHEBI:57792"/>
    </ligand>
</feature>
<keyword evidence="2 4" id="KW-0808">Transferase</keyword>
<dbReference type="NCBIfam" id="TIGR00559">
    <property type="entry name" value="pdxJ"/>
    <property type="match status" value="1"/>
</dbReference>
<accession>A0A266Q6Q2</accession>
<evidence type="ECO:0000313" key="7">
    <source>
        <dbReference type="Proteomes" id="UP000216101"/>
    </source>
</evidence>
<evidence type="ECO:0000313" key="6">
    <source>
        <dbReference type="EMBL" id="OZY85009.1"/>
    </source>
</evidence>
<feature type="active site" description="Proton acceptor" evidence="4">
    <location>
        <position position="48"/>
    </location>
</feature>
<dbReference type="HAMAP" id="MF_00279">
    <property type="entry name" value="PdxJ"/>
    <property type="match status" value="1"/>
</dbReference>
<name>A0A266Q6Q2_9GAMM</name>
<dbReference type="GO" id="GO:0008615">
    <property type="term" value="P:pyridoxine biosynthetic process"/>
    <property type="evidence" value="ECO:0007669"/>
    <property type="project" value="UniProtKB-UniRule"/>
</dbReference>
<evidence type="ECO:0000256" key="1">
    <source>
        <dbReference type="ARBA" id="ARBA00022490"/>
    </source>
</evidence>
<dbReference type="PANTHER" id="PTHR30456:SF0">
    <property type="entry name" value="PYRIDOXINE 5'-PHOSPHATE SYNTHASE"/>
    <property type="match status" value="1"/>
</dbReference>
<dbReference type="GO" id="GO:0005829">
    <property type="term" value="C:cytosol"/>
    <property type="evidence" value="ECO:0007669"/>
    <property type="project" value="TreeGrafter"/>
</dbReference>
<dbReference type="PANTHER" id="PTHR30456">
    <property type="entry name" value="PYRIDOXINE 5'-PHOSPHATE SYNTHASE"/>
    <property type="match status" value="1"/>
</dbReference>
<dbReference type="Proteomes" id="UP000216101">
    <property type="component" value="Unassembled WGS sequence"/>
</dbReference>
<dbReference type="UniPathway" id="UPA00244">
    <property type="reaction ID" value="UER00313"/>
</dbReference>
<feature type="binding site" evidence="4">
    <location>
        <begin position="231"/>
        <end position="232"/>
    </location>
    <ligand>
        <name>3-amino-2-oxopropyl phosphate</name>
        <dbReference type="ChEBI" id="CHEBI:57279"/>
    </ligand>
</feature>
<comment type="function">
    <text evidence="4">Catalyzes the complicated ring closure reaction between the two acyclic compounds 1-deoxy-D-xylulose-5-phosphate (DXP) and 3-amino-2-oxopropyl phosphate (1-amino-acetone-3-phosphate or AAP) to form pyridoxine 5'-phosphate (PNP) and inorganic phosphate.</text>
</comment>
<organism evidence="6 7">
    <name type="scientific">Cellvibrio mixtus</name>
    <dbReference type="NCBI Taxonomy" id="39650"/>
    <lineage>
        <taxon>Bacteria</taxon>
        <taxon>Pseudomonadati</taxon>
        <taxon>Pseudomonadota</taxon>
        <taxon>Gammaproteobacteria</taxon>
        <taxon>Cellvibrionales</taxon>
        <taxon>Cellvibrionaceae</taxon>
        <taxon>Cellvibrio</taxon>
    </lineage>
</organism>
<dbReference type="EC" id="2.6.99.2" evidence="4 5"/>
<comment type="subunit">
    <text evidence="4">Homooctamer; tetramer of dimers.</text>
</comment>
<evidence type="ECO:0000256" key="2">
    <source>
        <dbReference type="ARBA" id="ARBA00022679"/>
    </source>
</evidence>
<dbReference type="CDD" id="cd00003">
    <property type="entry name" value="PNPsynthase"/>
    <property type="match status" value="1"/>
</dbReference>
<keyword evidence="7" id="KW-1185">Reference proteome</keyword>
<feature type="active site" description="Proton acceptor" evidence="4">
    <location>
        <position position="79"/>
    </location>
</feature>
<evidence type="ECO:0000256" key="5">
    <source>
        <dbReference type="NCBIfam" id="TIGR00559"/>
    </source>
</evidence>
<evidence type="ECO:0000256" key="4">
    <source>
        <dbReference type="HAMAP-Rule" id="MF_00279"/>
    </source>
</evidence>
<dbReference type="InterPro" id="IPR036130">
    <property type="entry name" value="Pyridoxine-5'_phos_synth"/>
</dbReference>
<evidence type="ECO:0000256" key="3">
    <source>
        <dbReference type="ARBA" id="ARBA00023096"/>
    </source>
</evidence>